<keyword evidence="2" id="KW-1185">Reference proteome</keyword>
<proteinExistence type="predicted"/>
<protein>
    <recommendedName>
        <fullName evidence="3">Cytotoxic translational repressor of toxin-antitoxin stability system</fullName>
    </recommendedName>
</protein>
<comment type="caution">
    <text evidence="1">The sequence shown here is derived from an EMBL/GenBank/DDBJ whole genome shotgun (WGS) entry which is preliminary data.</text>
</comment>
<dbReference type="RefSeq" id="WP_345035735.1">
    <property type="nucleotide sequence ID" value="NZ_BAAAYL010000001.1"/>
</dbReference>
<dbReference type="EMBL" id="BAAAYL010000001">
    <property type="protein sequence ID" value="GAA3370692.1"/>
    <property type="molecule type" value="Genomic_DNA"/>
</dbReference>
<name>A0ABP6S9G7_9ACTN</name>
<evidence type="ECO:0000313" key="1">
    <source>
        <dbReference type="EMBL" id="GAA3370692.1"/>
    </source>
</evidence>
<gene>
    <name evidence="1" type="ORF">GCM10020367_18320</name>
</gene>
<reference evidence="2" key="1">
    <citation type="journal article" date="2019" name="Int. J. Syst. Evol. Microbiol.">
        <title>The Global Catalogue of Microorganisms (GCM) 10K type strain sequencing project: providing services to taxonomists for standard genome sequencing and annotation.</title>
        <authorList>
            <consortium name="The Broad Institute Genomics Platform"/>
            <consortium name="The Broad Institute Genome Sequencing Center for Infectious Disease"/>
            <person name="Wu L."/>
            <person name="Ma J."/>
        </authorList>
    </citation>
    <scope>NUCLEOTIDE SEQUENCE [LARGE SCALE GENOMIC DNA]</scope>
    <source>
        <strain evidence="2">JCM 9651</strain>
    </source>
</reference>
<sequence length="141" mass="16522">MSRPQPDRERHDRFCVVEAWKRVRDARGRTGTHHVTYELTLHDGRILRTRISHPVDRTVYGQAMWRHILRDQLDITEDEFWECVLDDRLPDRGAPPVPKESLPADLVHLLIHRVGLAEEEVAALTKEEAVARLQRYWTDGT</sequence>
<organism evidence="1 2">
    <name type="scientific">Streptomyces sannanensis</name>
    <dbReference type="NCBI Taxonomy" id="285536"/>
    <lineage>
        <taxon>Bacteria</taxon>
        <taxon>Bacillati</taxon>
        <taxon>Actinomycetota</taxon>
        <taxon>Actinomycetes</taxon>
        <taxon>Kitasatosporales</taxon>
        <taxon>Streptomycetaceae</taxon>
        <taxon>Streptomyces</taxon>
    </lineage>
</organism>
<evidence type="ECO:0008006" key="3">
    <source>
        <dbReference type="Google" id="ProtNLM"/>
    </source>
</evidence>
<dbReference type="Proteomes" id="UP001499990">
    <property type="component" value="Unassembled WGS sequence"/>
</dbReference>
<accession>A0ABP6S9G7</accession>
<evidence type="ECO:0000313" key="2">
    <source>
        <dbReference type="Proteomes" id="UP001499990"/>
    </source>
</evidence>